<protein>
    <submittedName>
        <fullName evidence="2">Uncharacterized protein</fullName>
    </submittedName>
</protein>
<keyword evidence="1" id="KW-1133">Transmembrane helix</keyword>
<keyword evidence="1" id="KW-0472">Membrane</keyword>
<evidence type="ECO:0000256" key="1">
    <source>
        <dbReference type="SAM" id="Phobius"/>
    </source>
</evidence>
<name>A0A514TUQ3_9CAUD</name>
<dbReference type="Proteomes" id="UP000317703">
    <property type="component" value="Segment"/>
</dbReference>
<proteinExistence type="predicted"/>
<accession>A0A514TUQ3</accession>
<evidence type="ECO:0000313" key="2">
    <source>
        <dbReference type="EMBL" id="QDJ96758.1"/>
    </source>
</evidence>
<keyword evidence="3" id="KW-1185">Reference proteome</keyword>
<gene>
    <name evidence="2" type="ORF">PS1_0247</name>
</gene>
<sequence>MWYSLGMMAISIVVTIFTSLMVSYWAWRYITNQEFSEKRAFSWHSFFKNNIYVCVGEDKGEEWSLEIRYNMDIRRIKNVHVLRHSYSLCIPFNTTLAEFKEYASSLDPKDNPLHKLIRVVANEEELSSLELNEKELAAFNEFKNNIINQVLIKD</sequence>
<feature type="transmembrane region" description="Helical" evidence="1">
    <location>
        <begin position="6"/>
        <end position="27"/>
    </location>
</feature>
<reference evidence="2" key="1">
    <citation type="submission" date="2019-06" db="EMBL/GenBank/DDBJ databases">
        <title>Complete genome sequence of Aeromonas hydrophila bacteriophage PS1.</title>
        <authorList>
            <person name="Rai S."/>
            <person name="Tyagi A."/>
            <person name="Kumar N."/>
            <person name="Singh N."/>
        </authorList>
    </citation>
    <scope>NUCLEOTIDE SEQUENCE [LARGE SCALE GENOMIC DNA]</scope>
</reference>
<evidence type="ECO:0000313" key="3">
    <source>
        <dbReference type="Proteomes" id="UP000317703"/>
    </source>
</evidence>
<dbReference type="EMBL" id="MN032614">
    <property type="protein sequence ID" value="QDJ96758.1"/>
    <property type="molecule type" value="Genomic_DNA"/>
</dbReference>
<organism evidence="2 3">
    <name type="scientific">Aeromonas phage PS1</name>
    <dbReference type="NCBI Taxonomy" id="2591406"/>
    <lineage>
        <taxon>Viruses</taxon>
        <taxon>Duplodnaviria</taxon>
        <taxon>Heunggongvirae</taxon>
        <taxon>Uroviricota</taxon>
        <taxon>Caudoviricetes</taxon>
        <taxon>Chimalliviridae</taxon>
        <taxon>Ferozepurvirus</taxon>
        <taxon>Ferozepurvirus PS1</taxon>
    </lineage>
</organism>
<keyword evidence="1" id="KW-0812">Transmembrane</keyword>